<reference evidence="2 3" key="1">
    <citation type="submission" date="2013-08" db="EMBL/GenBank/DDBJ databases">
        <authorList>
            <person name="Huang J."/>
            <person name="Wang G."/>
        </authorList>
    </citation>
    <scope>NUCLEOTIDE SEQUENCE [LARGE SCALE GENOMIC DNA]</scope>
    <source>
        <strain evidence="2 3">JSM 076056</strain>
    </source>
</reference>
<protein>
    <submittedName>
        <fullName evidence="2">Uncharacterized protein</fullName>
    </submittedName>
</protein>
<name>A0A0A5GH06_9BACI</name>
<organism evidence="2 3">
    <name type="scientific">Pontibacillus halophilus JSM 076056 = DSM 19796</name>
    <dbReference type="NCBI Taxonomy" id="1385510"/>
    <lineage>
        <taxon>Bacteria</taxon>
        <taxon>Bacillati</taxon>
        <taxon>Bacillota</taxon>
        <taxon>Bacilli</taxon>
        <taxon>Bacillales</taxon>
        <taxon>Bacillaceae</taxon>
        <taxon>Pontibacillus</taxon>
    </lineage>
</organism>
<evidence type="ECO:0000313" key="3">
    <source>
        <dbReference type="Proteomes" id="UP000030528"/>
    </source>
</evidence>
<evidence type="ECO:0000313" key="2">
    <source>
        <dbReference type="EMBL" id="KGX92496.1"/>
    </source>
</evidence>
<sequence>MSRDQYFAFHIVSAIMGVVGLLVLFYSGPLSGSLANSWGGYGVTQEIAALTSIIVIGTVALVSGVIGWFWTLVYLLPNTQEKTPSQQEDVHEQL</sequence>
<proteinExistence type="predicted"/>
<comment type="caution">
    <text evidence="2">The sequence shown here is derived from an EMBL/GenBank/DDBJ whole genome shotgun (WGS) entry which is preliminary data.</text>
</comment>
<feature type="transmembrane region" description="Helical" evidence="1">
    <location>
        <begin position="7"/>
        <end position="27"/>
    </location>
</feature>
<dbReference type="AlphaFoldDB" id="A0A0A5GH06"/>
<feature type="transmembrane region" description="Helical" evidence="1">
    <location>
        <begin position="47"/>
        <end position="76"/>
    </location>
</feature>
<dbReference type="RefSeq" id="WP_026800481.1">
    <property type="nucleotide sequence ID" value="NZ_AULI01000008.1"/>
</dbReference>
<evidence type="ECO:0000256" key="1">
    <source>
        <dbReference type="SAM" id="Phobius"/>
    </source>
</evidence>
<keyword evidence="1" id="KW-1133">Transmembrane helix</keyword>
<dbReference type="Proteomes" id="UP000030528">
    <property type="component" value="Unassembled WGS sequence"/>
</dbReference>
<keyword evidence="1" id="KW-0812">Transmembrane</keyword>
<keyword evidence="1" id="KW-0472">Membrane</keyword>
<keyword evidence="3" id="KW-1185">Reference proteome</keyword>
<dbReference type="EMBL" id="AVPE01000006">
    <property type="protein sequence ID" value="KGX92496.1"/>
    <property type="molecule type" value="Genomic_DNA"/>
</dbReference>
<accession>A0A0A5GH06</accession>
<gene>
    <name evidence="2" type="ORF">N781_16635</name>
</gene>